<organism evidence="2 3">
    <name type="scientific">Persicobacter psychrovividus</name>
    <dbReference type="NCBI Taxonomy" id="387638"/>
    <lineage>
        <taxon>Bacteria</taxon>
        <taxon>Pseudomonadati</taxon>
        <taxon>Bacteroidota</taxon>
        <taxon>Cytophagia</taxon>
        <taxon>Cytophagales</taxon>
        <taxon>Persicobacteraceae</taxon>
        <taxon>Persicobacter</taxon>
    </lineage>
</organism>
<dbReference type="EMBL" id="AP025293">
    <property type="protein sequence ID" value="BDD00494.1"/>
    <property type="molecule type" value="Genomic_DNA"/>
</dbReference>
<evidence type="ECO:0000313" key="3">
    <source>
        <dbReference type="Proteomes" id="UP001354989"/>
    </source>
</evidence>
<evidence type="ECO:0000256" key="1">
    <source>
        <dbReference type="SAM" id="SignalP"/>
    </source>
</evidence>
<dbReference type="Proteomes" id="UP001354989">
    <property type="component" value="Plasmid pPP1"/>
</dbReference>
<protein>
    <submittedName>
        <fullName evidence="2">Uncharacterized protein</fullName>
    </submittedName>
</protein>
<sequence>MKFFYSLFLVFAVGTHSAYAEPKSTHSLNMASEFEPNRILQSVETPPLYVSLRSPIHFDPAGSMFGFSTSSLAARGYSTTSLRPNLSFISTGQRSENADKSLSEQLLLMLVAIPFGFLLPMGFSKIGDVWSRS</sequence>
<keyword evidence="3" id="KW-1185">Reference proteome</keyword>
<keyword evidence="1" id="KW-0732">Signal</keyword>
<gene>
    <name evidence="2" type="ORF">PEPS_27740</name>
</gene>
<geneLocation type="plasmid" evidence="2 3">
    <name>pPP1</name>
</geneLocation>
<accession>A0ABN6LGB2</accession>
<feature type="signal peptide" evidence="1">
    <location>
        <begin position="1"/>
        <end position="20"/>
    </location>
</feature>
<name>A0ABN6LGB2_9BACT</name>
<reference evidence="2 3" key="1">
    <citation type="submission" date="2021-12" db="EMBL/GenBank/DDBJ databases">
        <title>Genome sequencing of bacteria with rrn-lacking chromosome and rrn-plasmid.</title>
        <authorList>
            <person name="Anda M."/>
            <person name="Iwasaki W."/>
        </authorList>
    </citation>
    <scope>NUCLEOTIDE SEQUENCE [LARGE SCALE GENOMIC DNA]</scope>
    <source>
        <strain evidence="2 3">NBRC 101262</strain>
        <plasmid evidence="2 3">pPP1</plasmid>
    </source>
</reference>
<dbReference type="RefSeq" id="WP_338398352.1">
    <property type="nucleotide sequence ID" value="NZ_AP025293.1"/>
</dbReference>
<proteinExistence type="predicted"/>
<feature type="chain" id="PRO_5045786667" evidence="1">
    <location>
        <begin position="21"/>
        <end position="133"/>
    </location>
</feature>
<keyword evidence="2" id="KW-0614">Plasmid</keyword>
<evidence type="ECO:0000313" key="2">
    <source>
        <dbReference type="EMBL" id="BDD00494.1"/>
    </source>
</evidence>